<evidence type="ECO:0000256" key="3">
    <source>
        <dbReference type="ARBA" id="ARBA00023098"/>
    </source>
</evidence>
<sequence>MTSRRIRHIDLALQGGGAHGAFTWGVLDRLLEDERIEIDAISGTSAGAMNAVVLADGLMTGGREGAREALRRFWSRVSNASGRGPMVPQALGAFFGNWSLEGSPLGMYLDWVGRSLSPHQMNPLDINPLRDILAAEVDFERVRGCSKVRLFVSATNVRTGALKEFRQSELSANAVMASACLPLLFRAVEIDGEAYWDGGYLGNPSLLPLISESPAHDLVLVQINPSRREALPTTAADILDRLNEITFNSSLVKELRSVALLQQLLRLEGVPPGAGRASLFTQVAALRMHRIEAEAELGGLGTASKLNAGWPFLTRLHRIGHRAAQAWLETNFTHLGRRSTLALEPFLT</sequence>
<name>A0ABU1VIF9_9BURK</name>
<dbReference type="PANTHER" id="PTHR14226:SF78">
    <property type="entry name" value="SLR0060 PROTEIN"/>
    <property type="match status" value="1"/>
</dbReference>
<feature type="active site" description="Nucleophile" evidence="4">
    <location>
        <position position="45"/>
    </location>
</feature>
<feature type="short sequence motif" description="GXGXXG" evidence="4">
    <location>
        <begin position="15"/>
        <end position="20"/>
    </location>
</feature>
<reference evidence="6 7" key="1">
    <citation type="submission" date="2023-07" db="EMBL/GenBank/DDBJ databases">
        <title>Sorghum-associated microbial communities from plants grown in Nebraska, USA.</title>
        <authorList>
            <person name="Schachtman D."/>
        </authorList>
    </citation>
    <scope>NUCLEOTIDE SEQUENCE [LARGE SCALE GENOMIC DNA]</scope>
    <source>
        <strain evidence="6 7">BE240</strain>
    </source>
</reference>
<keyword evidence="7" id="KW-1185">Reference proteome</keyword>
<keyword evidence="1 4" id="KW-0378">Hydrolase</keyword>
<dbReference type="Proteomes" id="UP001265550">
    <property type="component" value="Unassembled WGS sequence"/>
</dbReference>
<evidence type="ECO:0000256" key="4">
    <source>
        <dbReference type="PROSITE-ProRule" id="PRU01161"/>
    </source>
</evidence>
<evidence type="ECO:0000259" key="5">
    <source>
        <dbReference type="PROSITE" id="PS51635"/>
    </source>
</evidence>
<feature type="active site" description="Proton acceptor" evidence="4">
    <location>
        <position position="197"/>
    </location>
</feature>
<evidence type="ECO:0000256" key="1">
    <source>
        <dbReference type="ARBA" id="ARBA00022801"/>
    </source>
</evidence>
<dbReference type="RefSeq" id="WP_204735642.1">
    <property type="nucleotide sequence ID" value="NZ_JAVDWE010000022.1"/>
</dbReference>
<feature type="short sequence motif" description="DGA/G" evidence="4">
    <location>
        <begin position="197"/>
        <end position="199"/>
    </location>
</feature>
<dbReference type="PANTHER" id="PTHR14226">
    <property type="entry name" value="NEUROPATHY TARGET ESTERASE/SWISS CHEESE D.MELANOGASTER"/>
    <property type="match status" value="1"/>
</dbReference>
<feature type="short sequence motif" description="GXSXG" evidence="4">
    <location>
        <begin position="43"/>
        <end position="47"/>
    </location>
</feature>
<gene>
    <name evidence="6" type="ORF">J2X09_005051</name>
</gene>
<feature type="domain" description="PNPLA" evidence="5">
    <location>
        <begin position="11"/>
        <end position="210"/>
    </location>
</feature>
<dbReference type="PROSITE" id="PS51635">
    <property type="entry name" value="PNPLA"/>
    <property type="match status" value="1"/>
</dbReference>
<proteinExistence type="predicted"/>
<evidence type="ECO:0000256" key="2">
    <source>
        <dbReference type="ARBA" id="ARBA00022963"/>
    </source>
</evidence>
<accession>A0ABU1VIF9</accession>
<comment type="caution">
    <text evidence="6">The sequence shown here is derived from an EMBL/GenBank/DDBJ whole genome shotgun (WGS) entry which is preliminary data.</text>
</comment>
<keyword evidence="3 4" id="KW-0443">Lipid metabolism</keyword>
<dbReference type="Pfam" id="PF01734">
    <property type="entry name" value="Patatin"/>
    <property type="match status" value="1"/>
</dbReference>
<evidence type="ECO:0000313" key="7">
    <source>
        <dbReference type="Proteomes" id="UP001265550"/>
    </source>
</evidence>
<evidence type="ECO:0000313" key="6">
    <source>
        <dbReference type="EMBL" id="MDR7097277.1"/>
    </source>
</evidence>
<dbReference type="InterPro" id="IPR002641">
    <property type="entry name" value="PNPLA_dom"/>
</dbReference>
<dbReference type="SUPFAM" id="SSF52151">
    <property type="entry name" value="FabD/lysophospholipase-like"/>
    <property type="match status" value="1"/>
</dbReference>
<dbReference type="InterPro" id="IPR016035">
    <property type="entry name" value="Acyl_Trfase/lysoPLipase"/>
</dbReference>
<keyword evidence="2 4" id="KW-0442">Lipid degradation</keyword>
<dbReference type="Gene3D" id="3.40.1090.10">
    <property type="entry name" value="Cytosolic phospholipase A2 catalytic domain"/>
    <property type="match status" value="2"/>
</dbReference>
<dbReference type="EMBL" id="JAVDWE010000022">
    <property type="protein sequence ID" value="MDR7097277.1"/>
    <property type="molecule type" value="Genomic_DNA"/>
</dbReference>
<dbReference type="InterPro" id="IPR050301">
    <property type="entry name" value="NTE"/>
</dbReference>
<protein>
    <submittedName>
        <fullName evidence="6">NTE family protein</fullName>
    </submittedName>
</protein>
<organism evidence="6 7">
    <name type="scientific">Hydrogenophaga laconesensis</name>
    <dbReference type="NCBI Taxonomy" id="1805971"/>
    <lineage>
        <taxon>Bacteria</taxon>
        <taxon>Pseudomonadati</taxon>
        <taxon>Pseudomonadota</taxon>
        <taxon>Betaproteobacteria</taxon>
        <taxon>Burkholderiales</taxon>
        <taxon>Comamonadaceae</taxon>
        <taxon>Hydrogenophaga</taxon>
    </lineage>
</organism>